<evidence type="ECO:0000313" key="8">
    <source>
        <dbReference type="EMBL" id="WCM39354.1"/>
    </source>
</evidence>
<evidence type="ECO:0000256" key="3">
    <source>
        <dbReference type="ARBA" id="ARBA00022630"/>
    </source>
</evidence>
<evidence type="ECO:0000259" key="7">
    <source>
        <dbReference type="Pfam" id="PF22366"/>
    </source>
</evidence>
<dbReference type="PRINTS" id="PR00411">
    <property type="entry name" value="PNDRDTASEI"/>
</dbReference>
<gene>
    <name evidence="8" type="ORF">GO600_04175</name>
</gene>
<dbReference type="PANTHER" id="PTHR42913">
    <property type="entry name" value="APOPTOSIS-INDUCING FACTOR 1"/>
    <property type="match status" value="1"/>
</dbReference>
<dbReference type="InterPro" id="IPR054585">
    <property type="entry name" value="NDH2-like_C"/>
</dbReference>
<dbReference type="EMBL" id="CP046617">
    <property type="protein sequence ID" value="WCM39354.1"/>
    <property type="molecule type" value="Genomic_DNA"/>
</dbReference>
<keyword evidence="9" id="KW-1185">Reference proteome</keyword>
<comment type="similarity">
    <text evidence="2">Belongs to the NADH dehydrogenase family.</text>
</comment>
<dbReference type="InterPro" id="IPR036188">
    <property type="entry name" value="FAD/NAD-bd_sf"/>
</dbReference>
<evidence type="ECO:0000259" key="6">
    <source>
        <dbReference type="Pfam" id="PF07992"/>
    </source>
</evidence>
<dbReference type="PRINTS" id="PR00368">
    <property type="entry name" value="FADPNR"/>
</dbReference>
<dbReference type="Pfam" id="PF07992">
    <property type="entry name" value="Pyr_redox_2"/>
    <property type="match status" value="1"/>
</dbReference>
<reference evidence="8 9" key="1">
    <citation type="submission" date="2019-12" db="EMBL/GenBank/DDBJ databases">
        <authorList>
            <person name="An T."/>
        </authorList>
    </citation>
    <scope>NUCLEOTIDE SEQUENCE [LARGE SCALE GENOMIC DNA]</scope>
    <source>
        <strain evidence="8 9">JCM 19900</strain>
    </source>
</reference>
<name>A0ABY7RNS4_9DEIN</name>
<evidence type="ECO:0000256" key="5">
    <source>
        <dbReference type="ARBA" id="ARBA00023002"/>
    </source>
</evidence>
<keyword evidence="5" id="KW-0560">Oxidoreductase</keyword>
<keyword evidence="3" id="KW-0285">Flavoprotein</keyword>
<keyword evidence="4" id="KW-0274">FAD</keyword>
<dbReference type="RefSeq" id="WP_083964867.1">
    <property type="nucleotide sequence ID" value="NZ_CP046617.1"/>
</dbReference>
<evidence type="ECO:0000256" key="2">
    <source>
        <dbReference type="ARBA" id="ARBA00005272"/>
    </source>
</evidence>
<dbReference type="InterPro" id="IPR023753">
    <property type="entry name" value="FAD/NAD-binding_dom"/>
</dbReference>
<dbReference type="SUPFAM" id="SSF51905">
    <property type="entry name" value="FAD/NAD(P)-binding domain"/>
    <property type="match status" value="1"/>
</dbReference>
<sequence length="419" mass="45499">MEPEVVVVGGGFAGLAAARVLARFGVPYLLVDARNHHLFQPLLYQVATGFLEAPAVAHPLRSLVKGGRFLLARVEAVDLKGRYLLLAGGERLPYRRLIVATGSRPHPLGIPGAAAYTYPLKTLEDALRIRYALLYRLEEAARRGAPFRVLVVGGGPTGVELAGAMAEFLRHVLPRDYPEVPKAQVALLEAGERLLPSFSPGLARYALGALERLGVEVRFGAKVAEVFPRGICLQGGARLAGDLILWAVGVKGNALVGLPVDPRGRVPTDPCLRLSQHPEVYVVGDLNGLSWPQLAPVALEQGRHAAFNLVRTMRGKEPLPFRYRDRGQLAVIGRNRAVAQIGDLGFYGLPAWLLWALVHLAELVGFRNRLLVLLDWAYTYFFREPGVRVLLGGPMPGTFLGEGPLILPAPPRRGPEEPS</sequence>
<dbReference type="PANTHER" id="PTHR42913:SF3">
    <property type="entry name" value="64 KDA MITOCHONDRIAL NADH DEHYDROGENASE (EUROFUNG)"/>
    <property type="match status" value="1"/>
</dbReference>
<accession>A0ABY7RNS4</accession>
<comment type="cofactor">
    <cofactor evidence="1">
        <name>FAD</name>
        <dbReference type="ChEBI" id="CHEBI:57692"/>
    </cofactor>
</comment>
<dbReference type="Pfam" id="PF22366">
    <property type="entry name" value="NDH2_C"/>
    <property type="match status" value="1"/>
</dbReference>
<dbReference type="Proteomes" id="UP001317488">
    <property type="component" value="Chromosome"/>
</dbReference>
<evidence type="ECO:0000256" key="4">
    <source>
        <dbReference type="ARBA" id="ARBA00022827"/>
    </source>
</evidence>
<dbReference type="Gene3D" id="3.50.50.100">
    <property type="match status" value="1"/>
</dbReference>
<dbReference type="InterPro" id="IPR051169">
    <property type="entry name" value="NADH-Q_oxidoreductase"/>
</dbReference>
<feature type="domain" description="External alternative NADH-ubiquinone oxidoreductase-like C-terminal" evidence="7">
    <location>
        <begin position="326"/>
        <end position="382"/>
    </location>
</feature>
<protein>
    <submittedName>
        <fullName evidence="8">NAD(P)/FAD-dependent oxidoreductase</fullName>
    </submittedName>
</protein>
<evidence type="ECO:0000256" key="1">
    <source>
        <dbReference type="ARBA" id="ARBA00001974"/>
    </source>
</evidence>
<proteinExistence type="inferred from homology"/>
<feature type="domain" description="FAD/NAD(P)-binding" evidence="6">
    <location>
        <begin position="4"/>
        <end position="302"/>
    </location>
</feature>
<evidence type="ECO:0000313" key="9">
    <source>
        <dbReference type="Proteomes" id="UP001317488"/>
    </source>
</evidence>
<organism evidence="8 9">
    <name type="scientific">Thermus antranikianii</name>
    <dbReference type="NCBI Taxonomy" id="88190"/>
    <lineage>
        <taxon>Bacteria</taxon>
        <taxon>Thermotogati</taxon>
        <taxon>Deinococcota</taxon>
        <taxon>Deinococci</taxon>
        <taxon>Thermales</taxon>
        <taxon>Thermaceae</taxon>
        <taxon>Thermus</taxon>
    </lineage>
</organism>